<dbReference type="PANTHER" id="PTHR43542">
    <property type="entry name" value="METHYLTRANSFERASE"/>
    <property type="match status" value="1"/>
</dbReference>
<dbReference type="RefSeq" id="WP_106012637.1">
    <property type="nucleotide sequence ID" value="NZ_CP027226.1"/>
</dbReference>
<sequence length="191" mass="21660">MPRVVAGKVGGIPLKAPKGDRVRPTADKTKEAIFSSIEDWLDDAEFLDLFAGSGQMGIEALSRGAKQAYFVDKSRTSIDYIKENLTKTRFEDQAEVLSMDAKRACDKFLAQRKKFDVIYFDPPYAEFDKLFERLADDYLAELLQEDGIIITEADSHDQEIDSNTADTEKLSMLKRCQYGQAMVSFYRIKSN</sequence>
<dbReference type="Pfam" id="PF03602">
    <property type="entry name" value="Cons_hypoth95"/>
    <property type="match status" value="1"/>
</dbReference>
<evidence type="ECO:0000256" key="2">
    <source>
        <dbReference type="ARBA" id="ARBA00022679"/>
    </source>
</evidence>
<dbReference type="PROSITE" id="PS00092">
    <property type="entry name" value="N6_MTASE"/>
    <property type="match status" value="1"/>
</dbReference>
<proteinExistence type="predicted"/>
<dbReference type="GO" id="GO:0031167">
    <property type="term" value="P:rRNA methylation"/>
    <property type="evidence" value="ECO:0007669"/>
    <property type="project" value="InterPro"/>
</dbReference>
<dbReference type="Gene3D" id="3.40.50.150">
    <property type="entry name" value="Vaccinia Virus protein VP39"/>
    <property type="match status" value="1"/>
</dbReference>
<keyword evidence="4" id="KW-1185">Reference proteome</keyword>
<dbReference type="OrthoDB" id="9803017at2"/>
<name>A0A2S0KNV2_9FIRM</name>
<dbReference type="PIRSF" id="PIRSF004553">
    <property type="entry name" value="CHP00095"/>
    <property type="match status" value="1"/>
</dbReference>
<dbReference type="NCBIfam" id="TIGR00095">
    <property type="entry name" value="16S rRNA (guanine(966)-N(2))-methyltransferase RsmD"/>
    <property type="match status" value="1"/>
</dbReference>
<organism evidence="3 4">
    <name type="scientific">Fastidiosipila sanguinis</name>
    <dbReference type="NCBI Taxonomy" id="236753"/>
    <lineage>
        <taxon>Bacteria</taxon>
        <taxon>Bacillati</taxon>
        <taxon>Bacillota</taxon>
        <taxon>Clostridia</taxon>
        <taxon>Eubacteriales</taxon>
        <taxon>Oscillospiraceae</taxon>
        <taxon>Fastidiosipila</taxon>
    </lineage>
</organism>
<keyword evidence="1 3" id="KW-0489">Methyltransferase</keyword>
<evidence type="ECO:0000256" key="1">
    <source>
        <dbReference type="ARBA" id="ARBA00022603"/>
    </source>
</evidence>
<evidence type="ECO:0000313" key="3">
    <source>
        <dbReference type="EMBL" id="AVM42684.1"/>
    </source>
</evidence>
<dbReference type="Proteomes" id="UP000237947">
    <property type="component" value="Chromosome"/>
</dbReference>
<dbReference type="InterPro" id="IPR002052">
    <property type="entry name" value="DNA_methylase_N6_adenine_CS"/>
</dbReference>
<evidence type="ECO:0000313" key="4">
    <source>
        <dbReference type="Proteomes" id="UP000237947"/>
    </source>
</evidence>
<keyword evidence="2 3" id="KW-0808">Transferase</keyword>
<dbReference type="PANTHER" id="PTHR43542:SF1">
    <property type="entry name" value="METHYLTRANSFERASE"/>
    <property type="match status" value="1"/>
</dbReference>
<reference evidence="4" key="1">
    <citation type="submission" date="2018-02" db="EMBL/GenBank/DDBJ databases">
        <authorList>
            <person name="Holder M.E."/>
            <person name="Ajami N.J."/>
            <person name="Petrosino J.F."/>
        </authorList>
    </citation>
    <scope>NUCLEOTIDE SEQUENCE [LARGE SCALE GENOMIC DNA]</scope>
    <source>
        <strain evidence="4">CCUG 47711</strain>
    </source>
</reference>
<dbReference type="SUPFAM" id="SSF53335">
    <property type="entry name" value="S-adenosyl-L-methionine-dependent methyltransferases"/>
    <property type="match status" value="1"/>
</dbReference>
<dbReference type="GO" id="GO:0008168">
    <property type="term" value="F:methyltransferase activity"/>
    <property type="evidence" value="ECO:0007669"/>
    <property type="project" value="UniProtKB-KW"/>
</dbReference>
<dbReference type="InterPro" id="IPR004398">
    <property type="entry name" value="RNA_MeTrfase_RsmD"/>
</dbReference>
<dbReference type="AlphaFoldDB" id="A0A2S0KNV2"/>
<dbReference type="KEGG" id="fsa:C5Q98_05410"/>
<accession>A0A2S0KNV2</accession>
<dbReference type="CDD" id="cd02440">
    <property type="entry name" value="AdoMet_MTases"/>
    <property type="match status" value="1"/>
</dbReference>
<gene>
    <name evidence="3" type="primary">rsmD</name>
    <name evidence="3" type="ORF">C5Q98_05410</name>
</gene>
<dbReference type="GO" id="GO:0003676">
    <property type="term" value="F:nucleic acid binding"/>
    <property type="evidence" value="ECO:0007669"/>
    <property type="project" value="InterPro"/>
</dbReference>
<dbReference type="EMBL" id="CP027226">
    <property type="protein sequence ID" value="AVM42684.1"/>
    <property type="molecule type" value="Genomic_DNA"/>
</dbReference>
<protein>
    <submittedName>
        <fullName evidence="3">16S rRNA (Guanine(966)-N(2))-methyltransferase RsmD</fullName>
    </submittedName>
</protein>
<dbReference type="InterPro" id="IPR029063">
    <property type="entry name" value="SAM-dependent_MTases_sf"/>
</dbReference>